<dbReference type="PANTHER" id="PTHR46268">
    <property type="entry name" value="STRESS RESPONSE PROTEIN NHAX"/>
    <property type="match status" value="1"/>
</dbReference>
<dbReference type="InterPro" id="IPR006015">
    <property type="entry name" value="Universal_stress_UspA"/>
</dbReference>
<reference evidence="4" key="1">
    <citation type="journal article" date="2019" name="Int. J. Syst. Evol. Microbiol.">
        <title>The Global Catalogue of Microorganisms (GCM) 10K type strain sequencing project: providing services to taxonomists for standard genome sequencing and annotation.</title>
        <authorList>
            <consortium name="The Broad Institute Genomics Platform"/>
            <consortium name="The Broad Institute Genome Sequencing Center for Infectious Disease"/>
            <person name="Wu L."/>
            <person name="Ma J."/>
        </authorList>
    </citation>
    <scope>NUCLEOTIDE SEQUENCE [LARGE SCALE GENOMIC DNA]</scope>
    <source>
        <strain evidence="4">JCM 18423</strain>
    </source>
</reference>
<dbReference type="CDD" id="cd00293">
    <property type="entry name" value="USP-like"/>
    <property type="match status" value="1"/>
</dbReference>
<protein>
    <submittedName>
        <fullName evidence="3">Universal stress protein</fullName>
    </submittedName>
</protein>
<name>A0ABP9MA83_9BURK</name>
<dbReference type="EMBL" id="BAABKD010000011">
    <property type="protein sequence ID" value="GAA5092406.1"/>
    <property type="molecule type" value="Genomic_DNA"/>
</dbReference>
<evidence type="ECO:0000259" key="2">
    <source>
        <dbReference type="Pfam" id="PF00582"/>
    </source>
</evidence>
<dbReference type="SUPFAM" id="SSF52402">
    <property type="entry name" value="Adenine nucleotide alpha hydrolases-like"/>
    <property type="match status" value="1"/>
</dbReference>
<dbReference type="PANTHER" id="PTHR46268:SF6">
    <property type="entry name" value="UNIVERSAL STRESS PROTEIN UP12"/>
    <property type="match status" value="1"/>
</dbReference>
<evidence type="ECO:0000313" key="3">
    <source>
        <dbReference type="EMBL" id="GAA5092406.1"/>
    </source>
</evidence>
<sequence length="142" mass="15337">MKNILVPVDGSEPSLRALRAALTLAKDQSTTCTVHVLNVQAPIISNNVARFFTADVLDAYYQDEGKEALKTAKALLAQEQIPYQVHVTVGQIAEKVQAYIEEHDCDHVVMGTRGLSAVPGLLLGSATTKVLSRITVPITLIK</sequence>
<proteinExistence type="inferred from homology"/>
<keyword evidence="4" id="KW-1185">Reference proteome</keyword>
<accession>A0ABP9MA83</accession>
<organism evidence="3 4">
    <name type="scientific">Paenalcaligenes hermetiae</name>
    <dbReference type="NCBI Taxonomy" id="1157987"/>
    <lineage>
        <taxon>Bacteria</taxon>
        <taxon>Pseudomonadati</taxon>
        <taxon>Pseudomonadota</taxon>
        <taxon>Betaproteobacteria</taxon>
        <taxon>Burkholderiales</taxon>
        <taxon>Alcaligenaceae</taxon>
        <taxon>Paenalcaligenes</taxon>
    </lineage>
</organism>
<comment type="similarity">
    <text evidence="1">Belongs to the universal stress protein A family.</text>
</comment>
<gene>
    <name evidence="3" type="ORF">GCM10023337_19660</name>
</gene>
<dbReference type="PRINTS" id="PR01438">
    <property type="entry name" value="UNVRSLSTRESS"/>
</dbReference>
<dbReference type="Pfam" id="PF00582">
    <property type="entry name" value="Usp"/>
    <property type="match status" value="1"/>
</dbReference>
<dbReference type="RefSeq" id="WP_260648739.1">
    <property type="nucleotide sequence ID" value="NZ_BAABKD010000011.1"/>
</dbReference>
<dbReference type="InterPro" id="IPR014729">
    <property type="entry name" value="Rossmann-like_a/b/a_fold"/>
</dbReference>
<dbReference type="Proteomes" id="UP001500227">
    <property type="component" value="Unassembled WGS sequence"/>
</dbReference>
<dbReference type="Gene3D" id="3.40.50.620">
    <property type="entry name" value="HUPs"/>
    <property type="match status" value="1"/>
</dbReference>
<feature type="domain" description="UspA" evidence="2">
    <location>
        <begin position="1"/>
        <end position="142"/>
    </location>
</feature>
<evidence type="ECO:0000313" key="4">
    <source>
        <dbReference type="Proteomes" id="UP001500227"/>
    </source>
</evidence>
<dbReference type="InterPro" id="IPR006016">
    <property type="entry name" value="UspA"/>
</dbReference>
<evidence type="ECO:0000256" key="1">
    <source>
        <dbReference type="ARBA" id="ARBA00008791"/>
    </source>
</evidence>
<comment type="caution">
    <text evidence="3">The sequence shown here is derived from an EMBL/GenBank/DDBJ whole genome shotgun (WGS) entry which is preliminary data.</text>
</comment>